<comment type="caution">
    <text evidence="1">The sequence shown here is derived from an EMBL/GenBank/DDBJ whole genome shotgun (WGS) entry which is preliminary data.</text>
</comment>
<evidence type="ECO:0000313" key="1">
    <source>
        <dbReference type="EMBL" id="GGN57543.1"/>
    </source>
</evidence>
<reference evidence="1" key="2">
    <citation type="submission" date="2020-09" db="EMBL/GenBank/DDBJ databases">
        <authorList>
            <person name="Sun Q."/>
            <person name="Ohkuma M."/>
        </authorList>
    </citation>
    <scope>NUCLEOTIDE SEQUENCE</scope>
    <source>
        <strain evidence="1">JCM 17251</strain>
    </source>
</reference>
<accession>A0A917XYW7</accession>
<keyword evidence="2" id="KW-1185">Reference proteome</keyword>
<protein>
    <submittedName>
        <fullName evidence="1">Uncharacterized protein</fullName>
    </submittedName>
</protein>
<reference evidence="1" key="1">
    <citation type="journal article" date="2014" name="Int. J. Syst. Evol. Microbiol.">
        <title>Complete genome sequence of Corynebacterium casei LMG S-19264T (=DSM 44701T), isolated from a smear-ripened cheese.</title>
        <authorList>
            <consortium name="US DOE Joint Genome Institute (JGI-PGF)"/>
            <person name="Walter F."/>
            <person name="Albersmeier A."/>
            <person name="Kalinowski J."/>
            <person name="Ruckert C."/>
        </authorList>
    </citation>
    <scope>NUCLEOTIDE SEQUENCE</scope>
    <source>
        <strain evidence="1">JCM 17251</strain>
    </source>
</reference>
<gene>
    <name evidence="1" type="ORF">GCM10007971_18580</name>
</gene>
<proteinExistence type="predicted"/>
<dbReference type="Proteomes" id="UP000624041">
    <property type="component" value="Unassembled WGS sequence"/>
</dbReference>
<dbReference type="EMBL" id="BMOS01000011">
    <property type="protein sequence ID" value="GGN57543.1"/>
    <property type="molecule type" value="Genomic_DNA"/>
</dbReference>
<organism evidence="1 2">
    <name type="scientific">Oceanobacillus indicireducens</name>
    <dbReference type="NCBI Taxonomy" id="1004261"/>
    <lineage>
        <taxon>Bacteria</taxon>
        <taxon>Bacillati</taxon>
        <taxon>Bacillota</taxon>
        <taxon>Bacilli</taxon>
        <taxon>Bacillales</taxon>
        <taxon>Bacillaceae</taxon>
        <taxon>Oceanobacillus</taxon>
    </lineage>
</organism>
<name>A0A917XYW7_9BACI</name>
<sequence length="52" mass="6162">MNKELKKILLNAKSIFENGEFSRKVEKIVQNIKGILNQKWMYIQGLAIHFQE</sequence>
<evidence type="ECO:0000313" key="2">
    <source>
        <dbReference type="Proteomes" id="UP000624041"/>
    </source>
</evidence>
<dbReference type="RefSeq" id="WP_229782653.1">
    <property type="nucleotide sequence ID" value="NZ_BMOS01000011.1"/>
</dbReference>
<dbReference type="AlphaFoldDB" id="A0A917XYW7"/>